<proteinExistence type="predicted"/>
<dbReference type="EMBL" id="MU843053">
    <property type="protein sequence ID" value="KAK2022230.1"/>
    <property type="molecule type" value="Genomic_DNA"/>
</dbReference>
<dbReference type="Proteomes" id="UP001232148">
    <property type="component" value="Unassembled WGS sequence"/>
</dbReference>
<evidence type="ECO:0000313" key="2">
    <source>
        <dbReference type="Proteomes" id="UP001232148"/>
    </source>
</evidence>
<accession>A0AAD9LXT4</accession>
<keyword evidence="2" id="KW-1185">Reference proteome</keyword>
<organism evidence="1 2">
    <name type="scientific">Colletotrichum zoysiae</name>
    <dbReference type="NCBI Taxonomy" id="1216348"/>
    <lineage>
        <taxon>Eukaryota</taxon>
        <taxon>Fungi</taxon>
        <taxon>Dikarya</taxon>
        <taxon>Ascomycota</taxon>
        <taxon>Pezizomycotina</taxon>
        <taxon>Sordariomycetes</taxon>
        <taxon>Hypocreomycetidae</taxon>
        <taxon>Glomerellales</taxon>
        <taxon>Glomerellaceae</taxon>
        <taxon>Colletotrichum</taxon>
        <taxon>Colletotrichum graminicola species complex</taxon>
    </lineage>
</organism>
<sequence length="185" mass="19931">MVPSISELSAETDSEEAAIKSSIFQHCFFPSQVIQVWACILLSFGQRWRCVVCMDTGGDGWPVLVLFRPIMDVRYHGVTLLSRGGAHAHWVGTGGSGTRMETAVILGGVAFCMGQGTPRPTSWKAQCIIPKRDAATLGVTARFPSGCKTGREADDRSLPGIAKTTLSREKTCGIGLRDQRTNATT</sequence>
<protein>
    <submittedName>
        <fullName evidence="1">Uncharacterized protein</fullName>
    </submittedName>
</protein>
<evidence type="ECO:0000313" key="1">
    <source>
        <dbReference type="EMBL" id="KAK2022230.1"/>
    </source>
</evidence>
<reference evidence="1" key="1">
    <citation type="submission" date="2021-06" db="EMBL/GenBank/DDBJ databases">
        <title>Comparative genomics, transcriptomics and evolutionary studies reveal genomic signatures of adaptation to plant cell wall in hemibiotrophic fungi.</title>
        <authorList>
            <consortium name="DOE Joint Genome Institute"/>
            <person name="Baroncelli R."/>
            <person name="Diaz J.F."/>
            <person name="Benocci T."/>
            <person name="Peng M."/>
            <person name="Battaglia E."/>
            <person name="Haridas S."/>
            <person name="Andreopoulos W."/>
            <person name="Labutti K."/>
            <person name="Pangilinan J."/>
            <person name="Floch G.L."/>
            <person name="Makela M.R."/>
            <person name="Henrissat B."/>
            <person name="Grigoriev I.V."/>
            <person name="Crouch J.A."/>
            <person name="De Vries R.P."/>
            <person name="Sukno S.A."/>
            <person name="Thon M.R."/>
        </authorList>
    </citation>
    <scope>NUCLEOTIDE SEQUENCE</scope>
    <source>
        <strain evidence="1">MAFF235873</strain>
    </source>
</reference>
<comment type="caution">
    <text evidence="1">The sequence shown here is derived from an EMBL/GenBank/DDBJ whole genome shotgun (WGS) entry which is preliminary data.</text>
</comment>
<name>A0AAD9LXT4_9PEZI</name>
<dbReference type="AlphaFoldDB" id="A0AAD9LXT4"/>
<gene>
    <name evidence="1" type="ORF">LX32DRAFT_204996</name>
</gene>